<organism evidence="2 3">
    <name type="scientific">Desulfoplanes formicivorans</name>
    <dbReference type="NCBI Taxonomy" id="1592317"/>
    <lineage>
        <taxon>Bacteria</taxon>
        <taxon>Pseudomonadati</taxon>
        <taxon>Thermodesulfobacteriota</taxon>
        <taxon>Desulfovibrionia</taxon>
        <taxon>Desulfovibrionales</taxon>
        <taxon>Desulfoplanaceae</taxon>
        <taxon>Desulfoplanes</taxon>
    </lineage>
</organism>
<feature type="domain" description="PilZ" evidence="1">
    <location>
        <begin position="15"/>
        <end position="113"/>
    </location>
</feature>
<evidence type="ECO:0000259" key="1">
    <source>
        <dbReference type="Pfam" id="PF07238"/>
    </source>
</evidence>
<dbReference type="Proteomes" id="UP000095200">
    <property type="component" value="Unassembled WGS sequence"/>
</dbReference>
<dbReference type="InterPro" id="IPR009875">
    <property type="entry name" value="PilZ_domain"/>
</dbReference>
<dbReference type="Pfam" id="PF07238">
    <property type="entry name" value="PilZ"/>
    <property type="match status" value="1"/>
</dbReference>
<evidence type="ECO:0000313" key="2">
    <source>
        <dbReference type="EMBL" id="GAU09133.1"/>
    </source>
</evidence>
<dbReference type="AlphaFoldDB" id="A0A194AII3"/>
<proteinExistence type="predicted"/>
<gene>
    <name evidence="2" type="ORF">DPF_1853</name>
</gene>
<dbReference type="GO" id="GO:0035438">
    <property type="term" value="F:cyclic-di-GMP binding"/>
    <property type="evidence" value="ECO:0007669"/>
    <property type="project" value="InterPro"/>
</dbReference>
<dbReference type="SUPFAM" id="SSF141371">
    <property type="entry name" value="PilZ domain-like"/>
    <property type="match status" value="1"/>
</dbReference>
<dbReference type="STRING" id="1592317.DPF_1853"/>
<comment type="caution">
    <text evidence="2">The sequence shown here is derived from an EMBL/GenBank/DDBJ whole genome shotgun (WGS) entry which is preliminary data.</text>
</comment>
<protein>
    <submittedName>
        <fullName evidence="2">Type IV pilus assembly PilZ</fullName>
    </submittedName>
</protein>
<evidence type="ECO:0000313" key="3">
    <source>
        <dbReference type="Proteomes" id="UP000095200"/>
    </source>
</evidence>
<accession>A0A194AII3</accession>
<name>A0A194AII3_9BACT</name>
<dbReference type="Gene3D" id="2.40.10.220">
    <property type="entry name" value="predicted glycosyltransferase like domains"/>
    <property type="match status" value="1"/>
</dbReference>
<dbReference type="EMBL" id="BDFE01000017">
    <property type="protein sequence ID" value="GAU09133.1"/>
    <property type="molecule type" value="Genomic_DNA"/>
</dbReference>
<keyword evidence="3" id="KW-1185">Reference proteome</keyword>
<reference evidence="3" key="1">
    <citation type="submission" date="2016-06" db="EMBL/GenBank/DDBJ databases">
        <title>Draft genome sequence of Desulfoplanes formicivorans strain Pf12B.</title>
        <authorList>
            <person name="Watanabe M."/>
            <person name="Kojima H."/>
            <person name="Fukui M."/>
        </authorList>
    </citation>
    <scope>NUCLEOTIDE SEQUENCE [LARGE SCALE GENOMIC DNA]</scope>
    <source>
        <strain evidence="3">Pf12B</strain>
    </source>
</reference>
<sequence length="134" mass="14936">MRTNDFTIEYTPSSQRKTLRVTPRGQLSIRLGPSGQLFPIRNISAGGISIAKNSQDAPKIAPNMILEIAIIQNGKVLIDKVDMQCVHITPSSLGGAFINLPPRTEILLDKLILEIQKQQINEKQRSHYCDTQKT</sequence>
<dbReference type="RefSeq" id="WP_069859374.1">
    <property type="nucleotide sequence ID" value="NZ_BDFE01000017.1"/>
</dbReference>